<evidence type="ECO:0000313" key="2">
    <source>
        <dbReference type="EMBL" id="MBZ2196806.1"/>
    </source>
</evidence>
<dbReference type="RefSeq" id="WP_223406019.1">
    <property type="nucleotide sequence ID" value="NZ_JAGSHT010000011.1"/>
</dbReference>
<name>A0ABS7S8Y0_9MICO</name>
<organism evidence="2 3">
    <name type="scientific">Occultella gossypii</name>
    <dbReference type="NCBI Taxonomy" id="2800820"/>
    <lineage>
        <taxon>Bacteria</taxon>
        <taxon>Bacillati</taxon>
        <taxon>Actinomycetota</taxon>
        <taxon>Actinomycetes</taxon>
        <taxon>Micrococcales</taxon>
        <taxon>Ruaniaceae</taxon>
        <taxon>Occultella</taxon>
    </lineage>
</organism>
<keyword evidence="3" id="KW-1185">Reference proteome</keyword>
<dbReference type="Gene3D" id="3.90.1200.10">
    <property type="match status" value="1"/>
</dbReference>
<dbReference type="EMBL" id="JAGSHT010000011">
    <property type="protein sequence ID" value="MBZ2196806.1"/>
    <property type="molecule type" value="Genomic_DNA"/>
</dbReference>
<dbReference type="InterPro" id="IPR002575">
    <property type="entry name" value="Aminoglycoside_PTrfase"/>
</dbReference>
<reference evidence="2 3" key="1">
    <citation type="submission" date="2021-04" db="EMBL/GenBank/DDBJ databases">
        <title>Ruania sp. nov., isolated from sandy soil of mangrove forest.</title>
        <authorList>
            <person name="Ge X."/>
            <person name="Huang R."/>
            <person name="Liu W."/>
        </authorList>
    </citation>
    <scope>NUCLEOTIDE SEQUENCE [LARGE SCALE GENOMIC DNA]</scope>
    <source>
        <strain evidence="2 3">N2-46</strain>
    </source>
</reference>
<gene>
    <name evidence="2" type="ORF">KCQ71_11620</name>
</gene>
<dbReference type="InterPro" id="IPR011009">
    <property type="entry name" value="Kinase-like_dom_sf"/>
</dbReference>
<feature type="domain" description="Aminoglycoside phosphotransferase" evidence="1">
    <location>
        <begin position="113"/>
        <end position="307"/>
    </location>
</feature>
<dbReference type="Proteomes" id="UP000826651">
    <property type="component" value="Unassembled WGS sequence"/>
</dbReference>
<evidence type="ECO:0000259" key="1">
    <source>
        <dbReference type="Pfam" id="PF01636"/>
    </source>
</evidence>
<accession>A0ABS7S8Y0</accession>
<sequence>MTGSFAQLVDDLHSAGHTLERAMPREDDHALLMVRTDSGASVAGQWFADRDRADHVASATARGAGASPHVHRVAGHVILQSGGADRRLPGLKALATTPGAHLVAHRPERRGVVRHEADGRTVFTKVVRPGRAAGLVDALTAVTAAGVSTPRVLGADETTVTTAALPGRTLHEALAAPDADAGSLTRVGHAVGVVLRRLHAVPAPPREAVMHDGAAEIAVTRRWLGLAQAYGALPRTAADPLAMLARAEATLVPCARPVLLHRDLHDKQLLTAGDDVGMLDLDLLAVGDPALDLANLLVHLELRAKQGLTTRALAYACADGVLRGYRPTAVERTTLPGYALATRLRLLAVYAFRPESTDAATSVLDDPWEFS</sequence>
<evidence type="ECO:0000313" key="3">
    <source>
        <dbReference type="Proteomes" id="UP000826651"/>
    </source>
</evidence>
<protein>
    <submittedName>
        <fullName evidence="2">Phosphotransferase</fullName>
    </submittedName>
</protein>
<comment type="caution">
    <text evidence="2">The sequence shown here is derived from an EMBL/GenBank/DDBJ whole genome shotgun (WGS) entry which is preliminary data.</text>
</comment>
<dbReference type="Pfam" id="PF01636">
    <property type="entry name" value="APH"/>
    <property type="match status" value="1"/>
</dbReference>
<dbReference type="SUPFAM" id="SSF56112">
    <property type="entry name" value="Protein kinase-like (PK-like)"/>
    <property type="match status" value="1"/>
</dbReference>
<proteinExistence type="predicted"/>